<dbReference type="RefSeq" id="WP_223929538.1">
    <property type="nucleotide sequence ID" value="NZ_BPTU01000003.1"/>
</dbReference>
<gene>
    <name evidence="1" type="ORF">PRLR5076_03760</name>
</gene>
<keyword evidence="2" id="KW-1185">Reference proteome</keyword>
<dbReference type="Proteomes" id="UP000825483">
    <property type="component" value="Unassembled WGS sequence"/>
</dbReference>
<accession>A0A9R1CWX2</accession>
<name>A0A9R1CWX2_9BACT</name>
<protein>
    <submittedName>
        <fullName evidence="1">Uncharacterized protein</fullName>
    </submittedName>
</protein>
<evidence type="ECO:0000313" key="2">
    <source>
        <dbReference type="Proteomes" id="UP000825483"/>
    </source>
</evidence>
<dbReference type="AlphaFoldDB" id="A0A9R1CWX2"/>
<comment type="caution">
    <text evidence="1">The sequence shown here is derived from an EMBL/GenBank/DDBJ whole genome shotgun (WGS) entry which is preliminary data.</text>
</comment>
<sequence>MVDEIKVILDITKTRPQSKRECFLKFAALNRLNALVKKDVYKGVIKYWQIKPKVYELVKAVFEAGHREFFDAIYWDKAEKCIYINIYGLQFCFHNVTFDGLSDDDKSYITAHPQNWEALKLQPISETIYMKGMEIQKENLTEDDVQRIISDLKDEISNGKETI</sequence>
<dbReference type="GeneID" id="72468430"/>
<dbReference type="EMBL" id="BPUB01000001">
    <property type="protein sequence ID" value="GJG57525.1"/>
    <property type="molecule type" value="Genomic_DNA"/>
</dbReference>
<evidence type="ECO:0000313" key="1">
    <source>
        <dbReference type="EMBL" id="GJG57525.1"/>
    </source>
</evidence>
<organism evidence="1 2">
    <name type="scientific">Prevotella lacticifex</name>
    <dbReference type="NCBI Taxonomy" id="2854755"/>
    <lineage>
        <taxon>Bacteria</taxon>
        <taxon>Pseudomonadati</taxon>
        <taxon>Bacteroidota</taxon>
        <taxon>Bacteroidia</taxon>
        <taxon>Bacteroidales</taxon>
        <taxon>Prevotellaceae</taxon>
        <taxon>Prevotella</taxon>
    </lineage>
</organism>
<proteinExistence type="predicted"/>
<reference evidence="1" key="1">
    <citation type="journal article" date="2022" name="Int. J. Syst. Evol. Microbiol.">
        <title>Prevotella lacticifex sp. nov., isolated from the rumen of cows.</title>
        <authorList>
            <person name="Shinkai T."/>
            <person name="Ikeyama N."/>
            <person name="Kumagai M."/>
            <person name="Ohmori H."/>
            <person name="Sakamoto M."/>
            <person name="Ohkuma M."/>
            <person name="Mitsumori M."/>
        </authorList>
    </citation>
    <scope>NUCLEOTIDE SEQUENCE</scope>
    <source>
        <strain evidence="1">R5076</strain>
    </source>
</reference>